<evidence type="ECO:0000256" key="12">
    <source>
        <dbReference type="ARBA" id="ARBA00023024"/>
    </source>
</evidence>
<evidence type="ECO:0000256" key="14">
    <source>
        <dbReference type="ARBA" id="ARBA00023180"/>
    </source>
</evidence>
<keyword evidence="10 22" id="KW-0732">Signal</keyword>
<dbReference type="OrthoDB" id="407355at2759"/>
<dbReference type="Pfam" id="PF01522">
    <property type="entry name" value="Polysacc_deac_1"/>
    <property type="match status" value="1"/>
</dbReference>
<evidence type="ECO:0000256" key="18">
    <source>
        <dbReference type="ARBA" id="ARBA00023316"/>
    </source>
</evidence>
<keyword evidence="6" id="KW-0134">Cell wall</keyword>
<dbReference type="Proteomes" id="UP000789405">
    <property type="component" value="Unassembled WGS sequence"/>
</dbReference>
<evidence type="ECO:0000256" key="6">
    <source>
        <dbReference type="ARBA" id="ARBA00022512"/>
    </source>
</evidence>
<evidence type="ECO:0000313" key="24">
    <source>
        <dbReference type="EMBL" id="CAG8474182.1"/>
    </source>
</evidence>
<comment type="similarity">
    <text evidence="4">Belongs to the polysaccharide deacetylase family.</text>
</comment>
<dbReference type="GO" id="GO:0005886">
    <property type="term" value="C:plasma membrane"/>
    <property type="evidence" value="ECO:0007669"/>
    <property type="project" value="UniProtKB-SubCell"/>
</dbReference>
<dbReference type="EC" id="3.5.1.41" evidence="20"/>
<evidence type="ECO:0000256" key="20">
    <source>
        <dbReference type="ARBA" id="ARBA00024056"/>
    </source>
</evidence>
<dbReference type="AlphaFoldDB" id="A0A9N8Z973"/>
<gene>
    <name evidence="24" type="ORF">DERYTH_LOCUS1605</name>
</gene>
<dbReference type="EMBL" id="CAJVPY010000460">
    <property type="protein sequence ID" value="CAG8474182.1"/>
    <property type="molecule type" value="Genomic_DNA"/>
</dbReference>
<keyword evidence="25" id="KW-1185">Reference proteome</keyword>
<dbReference type="GO" id="GO:0071555">
    <property type="term" value="P:cell wall organization"/>
    <property type="evidence" value="ECO:0007669"/>
    <property type="project" value="UniProtKB-KW"/>
</dbReference>
<keyword evidence="9" id="KW-0479">Metal-binding</keyword>
<dbReference type="GO" id="GO:0098552">
    <property type="term" value="C:side of membrane"/>
    <property type="evidence" value="ECO:0007669"/>
    <property type="project" value="UniProtKB-KW"/>
</dbReference>
<comment type="catalytic activity">
    <reaction evidence="21">
        <text>[(1-&gt;4)-N-acetyl-beta-D-glucosaminyl](n) + n H2O = chitosan + n acetate</text>
        <dbReference type="Rhea" id="RHEA:10464"/>
        <dbReference type="Rhea" id="RHEA-COMP:9593"/>
        <dbReference type="Rhea" id="RHEA-COMP:9597"/>
        <dbReference type="ChEBI" id="CHEBI:15377"/>
        <dbReference type="ChEBI" id="CHEBI:17029"/>
        <dbReference type="ChEBI" id="CHEBI:30089"/>
        <dbReference type="ChEBI" id="CHEBI:57704"/>
        <dbReference type="EC" id="3.5.1.41"/>
    </reaction>
    <physiologicalReaction direction="left-to-right" evidence="21">
        <dbReference type="Rhea" id="RHEA:10465"/>
    </physiologicalReaction>
</comment>
<dbReference type="Gene3D" id="3.20.20.370">
    <property type="entry name" value="Glycoside hydrolase/deacetylase"/>
    <property type="match status" value="1"/>
</dbReference>
<keyword evidence="14" id="KW-0325">Glycoprotein</keyword>
<organism evidence="24 25">
    <name type="scientific">Dentiscutata erythropus</name>
    <dbReference type="NCBI Taxonomy" id="1348616"/>
    <lineage>
        <taxon>Eukaryota</taxon>
        <taxon>Fungi</taxon>
        <taxon>Fungi incertae sedis</taxon>
        <taxon>Mucoromycota</taxon>
        <taxon>Glomeromycotina</taxon>
        <taxon>Glomeromycetes</taxon>
        <taxon>Diversisporales</taxon>
        <taxon>Gigasporaceae</taxon>
        <taxon>Dentiscutata</taxon>
    </lineage>
</organism>
<protein>
    <recommendedName>
        <fullName evidence="20">chitin deacetylase</fullName>
        <ecNumber evidence="20">3.5.1.41</ecNumber>
    </recommendedName>
</protein>
<dbReference type="InterPro" id="IPR050248">
    <property type="entry name" value="Polysacc_deacetylase_ArnD"/>
</dbReference>
<dbReference type="PROSITE" id="PS51677">
    <property type="entry name" value="NODB"/>
    <property type="match status" value="1"/>
</dbReference>
<keyword evidence="12" id="KW-0146">Chitin degradation</keyword>
<evidence type="ECO:0000256" key="21">
    <source>
        <dbReference type="ARBA" id="ARBA00048494"/>
    </source>
</evidence>
<dbReference type="GO" id="GO:0046872">
    <property type="term" value="F:metal ion binding"/>
    <property type="evidence" value="ECO:0007669"/>
    <property type="project" value="UniProtKB-KW"/>
</dbReference>
<evidence type="ECO:0000256" key="4">
    <source>
        <dbReference type="ARBA" id="ARBA00010973"/>
    </source>
</evidence>
<feature type="domain" description="NodB homology" evidence="23">
    <location>
        <begin position="113"/>
        <end position="308"/>
    </location>
</feature>
<feature type="signal peptide" evidence="22">
    <location>
        <begin position="1"/>
        <end position="18"/>
    </location>
</feature>
<keyword evidence="18" id="KW-0961">Cell wall biogenesis/degradation</keyword>
<keyword evidence="15" id="KW-0119">Carbohydrate metabolism</keyword>
<keyword evidence="7" id="KW-0964">Secreted</keyword>
<keyword evidence="16" id="KW-0170">Cobalt</keyword>
<feature type="chain" id="PRO_5040428095" description="chitin deacetylase" evidence="22">
    <location>
        <begin position="19"/>
        <end position="377"/>
    </location>
</feature>
<keyword evidence="5" id="KW-1003">Cell membrane</keyword>
<keyword evidence="17" id="KW-0449">Lipoprotein</keyword>
<keyword evidence="19" id="KW-0624">Polysaccharide degradation</keyword>
<name>A0A9N8Z973_9GLOM</name>
<evidence type="ECO:0000256" key="9">
    <source>
        <dbReference type="ARBA" id="ARBA00022723"/>
    </source>
</evidence>
<keyword evidence="11" id="KW-0378">Hydrolase</keyword>
<evidence type="ECO:0000256" key="22">
    <source>
        <dbReference type="SAM" id="SignalP"/>
    </source>
</evidence>
<evidence type="ECO:0000259" key="23">
    <source>
        <dbReference type="PROSITE" id="PS51677"/>
    </source>
</evidence>
<evidence type="ECO:0000256" key="10">
    <source>
        <dbReference type="ARBA" id="ARBA00022729"/>
    </source>
</evidence>
<comment type="cofactor">
    <cofactor evidence="1">
        <name>Co(2+)</name>
        <dbReference type="ChEBI" id="CHEBI:48828"/>
    </cofactor>
</comment>
<comment type="subcellular location">
    <subcellularLocation>
        <location evidence="3">Cell membrane</location>
        <topology evidence="3">Lipid-anchor</topology>
        <topology evidence="3">GPI-anchor</topology>
    </subcellularLocation>
    <subcellularLocation>
        <location evidence="2">Secreted</location>
        <location evidence="2">Cell wall</location>
    </subcellularLocation>
</comment>
<dbReference type="PANTHER" id="PTHR10587:SF98">
    <property type="entry name" value="CHITIN DEACETYLASE"/>
    <property type="match status" value="1"/>
</dbReference>
<evidence type="ECO:0000256" key="8">
    <source>
        <dbReference type="ARBA" id="ARBA00022622"/>
    </source>
</evidence>
<evidence type="ECO:0000313" key="25">
    <source>
        <dbReference type="Proteomes" id="UP000789405"/>
    </source>
</evidence>
<dbReference type="CDD" id="cd10952">
    <property type="entry name" value="CE4_MrCDA_like"/>
    <property type="match status" value="1"/>
</dbReference>
<proteinExistence type="inferred from homology"/>
<comment type="caution">
    <text evidence="24">The sequence shown here is derived from an EMBL/GenBank/DDBJ whole genome shotgun (WGS) entry which is preliminary data.</text>
</comment>
<dbReference type="GO" id="GO:0004099">
    <property type="term" value="F:chitin deacetylase activity"/>
    <property type="evidence" value="ECO:0007669"/>
    <property type="project" value="UniProtKB-EC"/>
</dbReference>
<evidence type="ECO:0000256" key="16">
    <source>
        <dbReference type="ARBA" id="ARBA00023285"/>
    </source>
</evidence>
<evidence type="ECO:0000256" key="17">
    <source>
        <dbReference type="ARBA" id="ARBA00023288"/>
    </source>
</evidence>
<dbReference type="GO" id="GO:0006032">
    <property type="term" value="P:chitin catabolic process"/>
    <property type="evidence" value="ECO:0007669"/>
    <property type="project" value="UniProtKB-KW"/>
</dbReference>
<evidence type="ECO:0000256" key="5">
    <source>
        <dbReference type="ARBA" id="ARBA00022475"/>
    </source>
</evidence>
<keyword evidence="13" id="KW-0472">Membrane</keyword>
<evidence type="ECO:0000256" key="2">
    <source>
        <dbReference type="ARBA" id="ARBA00004191"/>
    </source>
</evidence>
<dbReference type="FunFam" id="3.20.20.370:FF:000004">
    <property type="entry name" value="Related to Chitin deacetylase"/>
    <property type="match status" value="1"/>
</dbReference>
<keyword evidence="8" id="KW-0336">GPI-anchor</keyword>
<evidence type="ECO:0000256" key="7">
    <source>
        <dbReference type="ARBA" id="ARBA00022525"/>
    </source>
</evidence>
<evidence type="ECO:0000256" key="11">
    <source>
        <dbReference type="ARBA" id="ARBA00022801"/>
    </source>
</evidence>
<dbReference type="InterPro" id="IPR002509">
    <property type="entry name" value="NODB_dom"/>
</dbReference>
<dbReference type="InterPro" id="IPR011330">
    <property type="entry name" value="Glyco_hydro/deAcase_b/a-brl"/>
</dbReference>
<sequence>MVSISLFILGTLITTVISQECAPYTSSFNFSGYPANWKIPTSTVFNTDEFKQLNSSIDWTKVPNITPHKTVNGSIDQTGYSASDPDCWWTYNLCTTPKTAGINPDVTVCPEPGTWGLTYDDGPNCSHTVFYDFLKANNQKATMFFIGSNVQNLPNEAQRALADGHQICVHTWSHNYMTTLTNEEALAELYYTRKVIKYVMGITPLCWRPPFGDVDDRIRAIAQQLNLTTIIWDQDTNDWDEIPDGVETSAQIDANFQTFVNRGLNGTYNYSGTIVLEHELDNNTMSKAVEWYPKIKSAYKHVVPIASCLNITQPYLETNFTYPSFFEYINNDNGPTNYVQNTANNSPSPSAKSTSTAITSYNSLISMAVTPNILFLL</sequence>
<dbReference type="GO" id="GO:0000272">
    <property type="term" value="P:polysaccharide catabolic process"/>
    <property type="evidence" value="ECO:0007669"/>
    <property type="project" value="UniProtKB-KW"/>
</dbReference>
<evidence type="ECO:0000256" key="3">
    <source>
        <dbReference type="ARBA" id="ARBA00004609"/>
    </source>
</evidence>
<reference evidence="24" key="1">
    <citation type="submission" date="2021-06" db="EMBL/GenBank/DDBJ databases">
        <authorList>
            <person name="Kallberg Y."/>
            <person name="Tangrot J."/>
            <person name="Rosling A."/>
        </authorList>
    </citation>
    <scope>NUCLEOTIDE SEQUENCE</scope>
    <source>
        <strain evidence="24">MA453B</strain>
    </source>
</reference>
<evidence type="ECO:0000256" key="15">
    <source>
        <dbReference type="ARBA" id="ARBA00023277"/>
    </source>
</evidence>
<dbReference type="PANTHER" id="PTHR10587">
    <property type="entry name" value="GLYCOSYL TRANSFERASE-RELATED"/>
    <property type="match status" value="1"/>
</dbReference>
<evidence type="ECO:0000256" key="19">
    <source>
        <dbReference type="ARBA" id="ARBA00023326"/>
    </source>
</evidence>
<evidence type="ECO:0000256" key="1">
    <source>
        <dbReference type="ARBA" id="ARBA00001941"/>
    </source>
</evidence>
<evidence type="ECO:0000256" key="13">
    <source>
        <dbReference type="ARBA" id="ARBA00023136"/>
    </source>
</evidence>
<accession>A0A9N8Z973</accession>
<dbReference type="GO" id="GO:0009272">
    <property type="term" value="P:fungal-type cell wall biogenesis"/>
    <property type="evidence" value="ECO:0007669"/>
    <property type="project" value="UniProtKB-ARBA"/>
</dbReference>
<dbReference type="SUPFAM" id="SSF88713">
    <property type="entry name" value="Glycoside hydrolase/deacetylase"/>
    <property type="match status" value="1"/>
</dbReference>